<sequence length="391" mass="43463">MVLAPWACNPAHTKGRLHEEQSKSGGEGERGPRDAYQRDRDRIVHSIAFRRLRHKTQVFLAPDGDHFRVRLTHSLEVAQIGRTIARTLGLNEDLTEALCLAHDIGHPPFGHAGEDALKAAMASAGGFDHNGHTLRTLMRIERAYPRFDGLNLTWETLEGLAKHNGPARHPGWALAEADRETNLALETYASLEAQVAALADDVAYDNHDIDDGLRAGLLSLDQLLAVPLIAGGWDRVRSLFPDVSERRQARELVRSQIGVMVNDLLVETRRRIADSRIGSVADVRSAGRALVAFSDEMRTAERDLKRFMYANLYHHPKQLEAAKAAHRVVAGLFAVFHASPDALPPEWRASLPNEEPGFSRHIADYIAGMTDRYAIREYIRVVGPVDMPDGF</sequence>
<dbReference type="Proteomes" id="UP000197783">
    <property type="component" value="Unassembled WGS sequence"/>
</dbReference>
<comment type="similarity">
    <text evidence="2">Belongs to the dGTPase family. Type 2 subfamily.</text>
</comment>
<dbReference type="EMBL" id="NBBJ01000001">
    <property type="protein sequence ID" value="OWK32063.1"/>
    <property type="molecule type" value="Genomic_DNA"/>
</dbReference>
<dbReference type="Gene3D" id="1.10.3210.10">
    <property type="entry name" value="Hypothetical protein af1432"/>
    <property type="match status" value="1"/>
</dbReference>
<keyword evidence="6" id="KW-1185">Reference proteome</keyword>
<evidence type="ECO:0000313" key="6">
    <source>
        <dbReference type="Proteomes" id="UP000197783"/>
    </source>
</evidence>
<dbReference type="InterPro" id="IPR026875">
    <property type="entry name" value="PHydrolase_assoc_dom"/>
</dbReference>
<accession>A0A245ZQP8</accession>
<dbReference type="InterPro" id="IPR023023">
    <property type="entry name" value="dNTPase_2"/>
</dbReference>
<dbReference type="SUPFAM" id="SSF109604">
    <property type="entry name" value="HD-domain/PDEase-like"/>
    <property type="match status" value="1"/>
</dbReference>
<dbReference type="NCBIfam" id="TIGR01353">
    <property type="entry name" value="dGTP_triPase"/>
    <property type="match status" value="1"/>
</dbReference>
<dbReference type="InterPro" id="IPR006674">
    <property type="entry name" value="HD_domain"/>
</dbReference>
<dbReference type="PROSITE" id="PS51831">
    <property type="entry name" value="HD"/>
    <property type="match status" value="1"/>
</dbReference>
<evidence type="ECO:0000313" key="5">
    <source>
        <dbReference type="EMBL" id="OWK32063.1"/>
    </source>
</evidence>
<dbReference type="InterPro" id="IPR003607">
    <property type="entry name" value="HD/PDEase_dom"/>
</dbReference>
<name>A0A245ZQP8_9SPHN</name>
<dbReference type="SMART" id="SM00471">
    <property type="entry name" value="HDc"/>
    <property type="match status" value="1"/>
</dbReference>
<dbReference type="HAMAP" id="MF_01212">
    <property type="entry name" value="dGTPase_type2"/>
    <property type="match status" value="1"/>
</dbReference>
<reference evidence="5 6" key="1">
    <citation type="submission" date="2017-03" db="EMBL/GenBank/DDBJ databases">
        <title>Genome sequence of Sphingomonas mucosissima DSM 17494.</title>
        <authorList>
            <person name="Poehlein A."/>
            <person name="Wuebbeler J.H."/>
            <person name="Steinbuechel A."/>
            <person name="Daniel R."/>
        </authorList>
    </citation>
    <scope>NUCLEOTIDE SEQUENCE [LARGE SCALE GENOMIC DNA]</scope>
    <source>
        <strain evidence="5 6">DSM 17494</strain>
    </source>
</reference>
<dbReference type="AlphaFoldDB" id="A0A245ZQP8"/>
<dbReference type="CDD" id="cd00077">
    <property type="entry name" value="HDc"/>
    <property type="match status" value="1"/>
</dbReference>
<protein>
    <recommendedName>
        <fullName evidence="2">Deoxyguanosinetriphosphate triphosphohydrolase-like protein</fullName>
    </recommendedName>
</protein>
<dbReference type="InterPro" id="IPR050135">
    <property type="entry name" value="dGTPase-like"/>
</dbReference>
<gene>
    <name evidence="5" type="primary">dgt</name>
    <name evidence="5" type="ORF">SPMU_03840</name>
</gene>
<organism evidence="5 6">
    <name type="scientific">Sphingomonas mucosissima</name>
    <dbReference type="NCBI Taxonomy" id="370959"/>
    <lineage>
        <taxon>Bacteria</taxon>
        <taxon>Pseudomonadati</taxon>
        <taxon>Pseudomonadota</taxon>
        <taxon>Alphaproteobacteria</taxon>
        <taxon>Sphingomonadales</taxon>
        <taxon>Sphingomonadaceae</taxon>
        <taxon>Sphingomonas</taxon>
    </lineage>
</organism>
<evidence type="ECO:0000259" key="4">
    <source>
        <dbReference type="PROSITE" id="PS51831"/>
    </source>
</evidence>
<dbReference type="NCBIfam" id="NF002326">
    <property type="entry name" value="PRK01286.1-1"/>
    <property type="match status" value="1"/>
</dbReference>
<evidence type="ECO:0000256" key="3">
    <source>
        <dbReference type="SAM" id="MobiDB-lite"/>
    </source>
</evidence>
<dbReference type="PANTHER" id="PTHR11373:SF43">
    <property type="entry name" value="DEOXYGUANOSINETRIPHOSPHATE TRIPHOSPHOHYDROLASE-LIKE PROTEIN"/>
    <property type="match status" value="1"/>
</dbReference>
<feature type="compositionally biased region" description="Basic and acidic residues" evidence="3">
    <location>
        <begin position="16"/>
        <end position="37"/>
    </location>
</feature>
<feature type="domain" description="HD" evidence="4">
    <location>
        <begin position="70"/>
        <end position="205"/>
    </location>
</feature>
<feature type="region of interest" description="Disordered" evidence="3">
    <location>
        <begin position="1"/>
        <end position="37"/>
    </location>
</feature>
<dbReference type="PANTHER" id="PTHR11373">
    <property type="entry name" value="DEOXYNUCLEOSIDE TRIPHOSPHATE TRIPHOSPHOHYDROLASE"/>
    <property type="match status" value="1"/>
</dbReference>
<comment type="caution">
    <text evidence="5">The sequence shown here is derived from an EMBL/GenBank/DDBJ whole genome shotgun (WGS) entry which is preliminary data.</text>
</comment>
<evidence type="ECO:0000256" key="1">
    <source>
        <dbReference type="ARBA" id="ARBA00022801"/>
    </source>
</evidence>
<dbReference type="Pfam" id="PF13286">
    <property type="entry name" value="HD_assoc"/>
    <property type="match status" value="1"/>
</dbReference>
<proteinExistence type="inferred from homology"/>
<keyword evidence="1 2" id="KW-0378">Hydrolase</keyword>
<dbReference type="Pfam" id="PF01966">
    <property type="entry name" value="HD"/>
    <property type="match status" value="1"/>
</dbReference>
<dbReference type="InterPro" id="IPR006261">
    <property type="entry name" value="dGTPase"/>
</dbReference>
<evidence type="ECO:0000256" key="2">
    <source>
        <dbReference type="HAMAP-Rule" id="MF_01212"/>
    </source>
</evidence>
<dbReference type="GO" id="GO:0006203">
    <property type="term" value="P:dGTP catabolic process"/>
    <property type="evidence" value="ECO:0007669"/>
    <property type="project" value="TreeGrafter"/>
</dbReference>
<dbReference type="GO" id="GO:0008832">
    <property type="term" value="F:dGTPase activity"/>
    <property type="evidence" value="ECO:0007669"/>
    <property type="project" value="TreeGrafter"/>
</dbReference>